<evidence type="ECO:0000256" key="1">
    <source>
        <dbReference type="SAM" id="Phobius"/>
    </source>
</evidence>
<dbReference type="EMBL" id="RAPK01000006">
    <property type="protein sequence ID" value="RKD76036.1"/>
    <property type="molecule type" value="Genomic_DNA"/>
</dbReference>
<sequence>MEISIVQIGKMLYLGLFIGFGLFFAYNHFQTGDTAWTIAFLLASVIPCILIVKEWKSIREANADKSNSSK</sequence>
<keyword evidence="3" id="KW-1185">Reference proteome</keyword>
<dbReference type="RefSeq" id="WP_120191457.1">
    <property type="nucleotide sequence ID" value="NZ_RAPK01000006.1"/>
</dbReference>
<gene>
    <name evidence="2" type="ORF">ATL39_0248</name>
</gene>
<keyword evidence="1" id="KW-1133">Transmembrane helix</keyword>
<proteinExistence type="predicted"/>
<feature type="transmembrane region" description="Helical" evidence="1">
    <location>
        <begin position="35"/>
        <end position="52"/>
    </location>
</feature>
<keyword evidence="1" id="KW-0472">Membrane</keyword>
<evidence type="ECO:0000313" key="3">
    <source>
        <dbReference type="Proteomes" id="UP000285120"/>
    </source>
</evidence>
<name>A0A419V7F2_9BACL</name>
<accession>A0A419V7F2</accession>
<evidence type="ECO:0000313" key="2">
    <source>
        <dbReference type="EMBL" id="RKD76036.1"/>
    </source>
</evidence>
<dbReference type="AlphaFoldDB" id="A0A419V7F2"/>
<keyword evidence="1" id="KW-0812">Transmembrane</keyword>
<dbReference type="Proteomes" id="UP000285120">
    <property type="component" value="Unassembled WGS sequence"/>
</dbReference>
<protein>
    <submittedName>
        <fullName evidence="2">Uncharacterized protein</fullName>
    </submittedName>
</protein>
<reference evidence="2 3" key="1">
    <citation type="submission" date="2018-09" db="EMBL/GenBank/DDBJ databases">
        <title>Genomic Encyclopedia of Archaeal and Bacterial Type Strains, Phase II (KMG-II): from individual species to whole genera.</title>
        <authorList>
            <person name="Goeker M."/>
        </authorList>
    </citation>
    <scope>NUCLEOTIDE SEQUENCE [LARGE SCALE GENOMIC DNA]</scope>
    <source>
        <strain evidence="2 3">DSM 17008</strain>
    </source>
</reference>
<feature type="transmembrane region" description="Helical" evidence="1">
    <location>
        <begin position="12"/>
        <end position="29"/>
    </location>
</feature>
<comment type="caution">
    <text evidence="2">The sequence shown here is derived from an EMBL/GenBank/DDBJ whole genome shotgun (WGS) entry which is preliminary data.</text>
</comment>
<organism evidence="2 3">
    <name type="scientific">Sinobaca qinghaiensis</name>
    <dbReference type="NCBI Taxonomy" id="342944"/>
    <lineage>
        <taxon>Bacteria</taxon>
        <taxon>Bacillati</taxon>
        <taxon>Bacillota</taxon>
        <taxon>Bacilli</taxon>
        <taxon>Bacillales</taxon>
        <taxon>Sporolactobacillaceae</taxon>
        <taxon>Sinobaca</taxon>
    </lineage>
</organism>